<protein>
    <submittedName>
        <fullName evidence="1">Uncharacterized protein</fullName>
    </submittedName>
</protein>
<name>A0ABW5YHH3_9FLAO</name>
<accession>A0ABW5YHH3</accession>
<dbReference type="RefSeq" id="WP_379809882.1">
    <property type="nucleotide sequence ID" value="NZ_JBHUPC010000005.1"/>
</dbReference>
<dbReference type="Proteomes" id="UP001597534">
    <property type="component" value="Unassembled WGS sequence"/>
</dbReference>
<sequence length="104" mass="12324">MKNSELRNILVEKCKELDLKGNAFALFENIFTQNSVNELTEIFGELNRESIHPEFENYSFYISKNETSIRTRLNIKNTENDQIGWYEIVTNFNGDFLDEFLNLF</sequence>
<organism evidence="1 2">
    <name type="scientific">Flavobacterium chuncheonense</name>
    <dbReference type="NCBI Taxonomy" id="2026653"/>
    <lineage>
        <taxon>Bacteria</taxon>
        <taxon>Pseudomonadati</taxon>
        <taxon>Bacteroidota</taxon>
        <taxon>Flavobacteriia</taxon>
        <taxon>Flavobacteriales</taxon>
        <taxon>Flavobacteriaceae</taxon>
        <taxon>Flavobacterium</taxon>
    </lineage>
</organism>
<reference evidence="2" key="1">
    <citation type="journal article" date="2019" name="Int. J. Syst. Evol. Microbiol.">
        <title>The Global Catalogue of Microorganisms (GCM) 10K type strain sequencing project: providing services to taxonomists for standard genome sequencing and annotation.</title>
        <authorList>
            <consortium name="The Broad Institute Genomics Platform"/>
            <consortium name="The Broad Institute Genome Sequencing Center for Infectious Disease"/>
            <person name="Wu L."/>
            <person name="Ma J."/>
        </authorList>
    </citation>
    <scope>NUCLEOTIDE SEQUENCE [LARGE SCALE GENOMIC DNA]</scope>
    <source>
        <strain evidence="2">KCTC 22671</strain>
    </source>
</reference>
<keyword evidence="2" id="KW-1185">Reference proteome</keyword>
<gene>
    <name evidence="1" type="ORF">ACFS5J_00245</name>
</gene>
<proteinExistence type="predicted"/>
<evidence type="ECO:0000313" key="2">
    <source>
        <dbReference type="Proteomes" id="UP001597534"/>
    </source>
</evidence>
<comment type="caution">
    <text evidence="1">The sequence shown here is derived from an EMBL/GenBank/DDBJ whole genome shotgun (WGS) entry which is preliminary data.</text>
</comment>
<evidence type="ECO:0000313" key="1">
    <source>
        <dbReference type="EMBL" id="MFD2890446.1"/>
    </source>
</evidence>
<dbReference type="EMBL" id="JBHUPC010000005">
    <property type="protein sequence ID" value="MFD2890446.1"/>
    <property type="molecule type" value="Genomic_DNA"/>
</dbReference>